<dbReference type="PANTHER" id="PTHR33223:SF8">
    <property type="entry name" value="OS04G0172440 PROTEIN"/>
    <property type="match status" value="1"/>
</dbReference>
<dbReference type="AlphaFoldDB" id="A0AAV9M513"/>
<dbReference type="InterPro" id="IPR005162">
    <property type="entry name" value="Retrotrans_gag_dom"/>
</dbReference>
<proteinExistence type="predicted"/>
<organism evidence="2 3">
    <name type="scientific">Solanum pinnatisectum</name>
    <name type="common">tansyleaf nightshade</name>
    <dbReference type="NCBI Taxonomy" id="50273"/>
    <lineage>
        <taxon>Eukaryota</taxon>
        <taxon>Viridiplantae</taxon>
        <taxon>Streptophyta</taxon>
        <taxon>Embryophyta</taxon>
        <taxon>Tracheophyta</taxon>
        <taxon>Spermatophyta</taxon>
        <taxon>Magnoliopsida</taxon>
        <taxon>eudicotyledons</taxon>
        <taxon>Gunneridae</taxon>
        <taxon>Pentapetalae</taxon>
        <taxon>asterids</taxon>
        <taxon>lamiids</taxon>
        <taxon>Solanales</taxon>
        <taxon>Solanaceae</taxon>
        <taxon>Solanoideae</taxon>
        <taxon>Solaneae</taxon>
        <taxon>Solanum</taxon>
    </lineage>
</organism>
<evidence type="ECO:0000313" key="3">
    <source>
        <dbReference type="Proteomes" id="UP001311915"/>
    </source>
</evidence>
<protein>
    <recommendedName>
        <fullName evidence="1">Retrotransposon gag domain-containing protein</fullName>
    </recommendedName>
</protein>
<evidence type="ECO:0000313" key="2">
    <source>
        <dbReference type="EMBL" id="KAK4731975.1"/>
    </source>
</evidence>
<evidence type="ECO:0000259" key="1">
    <source>
        <dbReference type="Pfam" id="PF03732"/>
    </source>
</evidence>
<keyword evidence="3" id="KW-1185">Reference proteome</keyword>
<gene>
    <name evidence="2" type="ORF">R3W88_024963</name>
</gene>
<dbReference type="EMBL" id="JAWPEI010000003">
    <property type="protein sequence ID" value="KAK4731975.1"/>
    <property type="molecule type" value="Genomic_DNA"/>
</dbReference>
<feature type="domain" description="Retrotransposon gag" evidence="1">
    <location>
        <begin position="131"/>
        <end position="220"/>
    </location>
</feature>
<comment type="caution">
    <text evidence="2">The sequence shown here is derived from an EMBL/GenBank/DDBJ whole genome shotgun (WGS) entry which is preliminary data.</text>
</comment>
<dbReference type="PANTHER" id="PTHR33223">
    <property type="entry name" value="CCHC-TYPE DOMAIN-CONTAINING PROTEIN"/>
    <property type="match status" value="1"/>
</dbReference>
<dbReference type="Pfam" id="PF03732">
    <property type="entry name" value="Retrotrans_gag"/>
    <property type="match status" value="1"/>
</dbReference>
<name>A0AAV9M513_9SOLN</name>
<reference evidence="2 3" key="1">
    <citation type="submission" date="2023-10" db="EMBL/GenBank/DDBJ databases">
        <title>Genome-Wide Identification Analysis in wild type Solanum Pinnatisectum Reveals Some Genes Defensing Phytophthora Infestans.</title>
        <authorList>
            <person name="Sun C."/>
        </authorList>
    </citation>
    <scope>NUCLEOTIDE SEQUENCE [LARGE SCALE GENOMIC DNA]</scope>
    <source>
        <strain evidence="2">LQN</strain>
        <tissue evidence="2">Leaf</tissue>
    </source>
</reference>
<sequence>MVNNNEDIGLTKVPTVHPSTAEQNELIVQLVQQIAEMRVELQKRQDYPILGKDQADHEGRDCELIEELDYSSEDVGLNYENLCIHPNLNLPKGFKVPKFVTFNGTGNPIAHLKVYCDQLVGVGKNEALLMRLFSRSLNGEALEWFTSQEFKQWKSWNALAKDFNERFRHNIEAAPDRYYLEKIKQKSIENYREYALRWRKEATRVNPPMSEREITEMFIRTQKPEYYERMLCMMGQKFVEIVKVGEALEDGFKTGKITNLIALRANDKATRISEMNMLKGEEEEVSVVTATHKRSTPQKKYQNHNVIEKKFPRPNFRKAPKVFTPLRESQTQLYERLKTMGMLHPIEGRPANPLGKFYRADHRCAYHSGVVRHDTENCSTLKHKIQNMINNNLINID</sequence>
<accession>A0AAV9M513</accession>
<dbReference type="Proteomes" id="UP001311915">
    <property type="component" value="Unassembled WGS sequence"/>
</dbReference>